<name>A0AAP2CP07_9BACT</name>
<evidence type="ECO:0000259" key="4">
    <source>
        <dbReference type="Pfam" id="PF08123"/>
    </source>
</evidence>
<dbReference type="CDD" id="cd02440">
    <property type="entry name" value="AdoMet_MTases"/>
    <property type="match status" value="1"/>
</dbReference>
<evidence type="ECO:0000256" key="3">
    <source>
        <dbReference type="ARBA" id="ARBA00022691"/>
    </source>
</evidence>
<dbReference type="RefSeq" id="WP_213946113.1">
    <property type="nucleotide sequence ID" value="NZ_JAHBGI010000002.1"/>
</dbReference>
<keyword evidence="3" id="KW-0949">S-adenosyl-L-methionine</keyword>
<dbReference type="EC" id="2.1.1.-" evidence="5"/>
<dbReference type="Gene3D" id="3.40.50.150">
    <property type="entry name" value="Vaccinia Virus protein VP39"/>
    <property type="match status" value="1"/>
</dbReference>
<accession>A0AAP2CP07</accession>
<keyword evidence="2 5" id="KW-0808">Transferase</keyword>
<sequence>MRVYITAIVILIFTGTLKAQDETSPGFSDYVPYVPTPKEVMEVIFELAEIKDGDVLYDLGSGDGRIPIEASVRYGIRSVGVEIDDELVRRARVGAERKGVEELVTIIQGDLFQQDFSDATVLVLYLFPDINEKLLPKIQQLPAGTRIISHRFPIGDWTPDQTRKVEMEDGRVHEVFFWIVR</sequence>
<reference evidence="5 6" key="1">
    <citation type="submission" date="2021-05" db="EMBL/GenBank/DDBJ databases">
        <authorList>
            <person name="Zhang Z.D."/>
            <person name="Osman G."/>
        </authorList>
    </citation>
    <scope>NUCLEOTIDE SEQUENCE [LARGE SCALE GENOMIC DNA]</scope>
    <source>
        <strain evidence="5 6">KCTC 32217</strain>
    </source>
</reference>
<dbReference type="PANTHER" id="PTHR13610">
    <property type="entry name" value="METHYLTRANSFERASE DOMAIN-CONTAINING PROTEIN"/>
    <property type="match status" value="1"/>
</dbReference>
<evidence type="ECO:0000313" key="5">
    <source>
        <dbReference type="EMBL" id="MBS9525252.1"/>
    </source>
</evidence>
<dbReference type="Pfam" id="PF08123">
    <property type="entry name" value="DOT1"/>
    <property type="match status" value="1"/>
</dbReference>
<dbReference type="InterPro" id="IPR025789">
    <property type="entry name" value="DOT1_dom"/>
</dbReference>
<dbReference type="Proteomes" id="UP001319104">
    <property type="component" value="Unassembled WGS sequence"/>
</dbReference>
<dbReference type="InterPro" id="IPR029063">
    <property type="entry name" value="SAM-dependent_MTases_sf"/>
</dbReference>
<evidence type="ECO:0000256" key="2">
    <source>
        <dbReference type="ARBA" id="ARBA00022679"/>
    </source>
</evidence>
<dbReference type="EMBL" id="JAHCMY010000010">
    <property type="protein sequence ID" value="MBS9525252.1"/>
    <property type="molecule type" value="Genomic_DNA"/>
</dbReference>
<feature type="domain" description="DOT1" evidence="4">
    <location>
        <begin position="27"/>
        <end position="92"/>
    </location>
</feature>
<dbReference type="GO" id="GO:0032259">
    <property type="term" value="P:methylation"/>
    <property type="evidence" value="ECO:0007669"/>
    <property type="project" value="UniProtKB-KW"/>
</dbReference>
<keyword evidence="1 5" id="KW-0489">Methyltransferase</keyword>
<gene>
    <name evidence="5" type="ORF">KI659_14635</name>
</gene>
<organism evidence="5 6">
    <name type="scientific">Litoribacter ruber</name>
    <dbReference type="NCBI Taxonomy" id="702568"/>
    <lineage>
        <taxon>Bacteria</taxon>
        <taxon>Pseudomonadati</taxon>
        <taxon>Bacteroidota</taxon>
        <taxon>Cytophagia</taxon>
        <taxon>Cytophagales</taxon>
        <taxon>Cyclobacteriaceae</taxon>
        <taxon>Litoribacter</taxon>
    </lineage>
</organism>
<protein>
    <submittedName>
        <fullName evidence="5">Class I SAM-dependent methyltransferase</fullName>
        <ecNumber evidence="5">2.1.1.-</ecNumber>
    </submittedName>
</protein>
<proteinExistence type="predicted"/>
<dbReference type="AlphaFoldDB" id="A0AAP2CP07"/>
<dbReference type="InterPro" id="IPR026170">
    <property type="entry name" value="FAM173A/B"/>
</dbReference>
<dbReference type="SUPFAM" id="SSF53335">
    <property type="entry name" value="S-adenosyl-L-methionine-dependent methyltransferases"/>
    <property type="match status" value="1"/>
</dbReference>
<comment type="caution">
    <text evidence="5">The sequence shown here is derived from an EMBL/GenBank/DDBJ whole genome shotgun (WGS) entry which is preliminary data.</text>
</comment>
<evidence type="ECO:0000256" key="1">
    <source>
        <dbReference type="ARBA" id="ARBA00022603"/>
    </source>
</evidence>
<keyword evidence="6" id="KW-1185">Reference proteome</keyword>
<dbReference type="GO" id="GO:0031151">
    <property type="term" value="F:histone H3K79 methyltransferase activity"/>
    <property type="evidence" value="ECO:0007669"/>
    <property type="project" value="InterPro"/>
</dbReference>
<dbReference type="PANTHER" id="PTHR13610:SF11">
    <property type="entry name" value="METHYLTRANSFERASE DOMAIN-CONTAINING PROTEIN"/>
    <property type="match status" value="1"/>
</dbReference>
<evidence type="ECO:0000313" key="6">
    <source>
        <dbReference type="Proteomes" id="UP001319104"/>
    </source>
</evidence>